<feature type="coiled-coil region" evidence="1">
    <location>
        <begin position="290"/>
        <end position="455"/>
    </location>
</feature>
<gene>
    <name evidence="3" type="ORF">DPX16_9949</name>
</gene>
<feature type="region of interest" description="Disordered" evidence="2">
    <location>
        <begin position="1844"/>
        <end position="1888"/>
    </location>
</feature>
<protein>
    <submittedName>
        <fullName evidence="3">Girdin</fullName>
    </submittedName>
</protein>
<dbReference type="SUPFAM" id="SSF116907">
    <property type="entry name" value="Hook domain"/>
    <property type="match status" value="2"/>
</dbReference>
<organism evidence="3 4">
    <name type="scientific">Anabarilius grahami</name>
    <name type="common">Kanglang fish</name>
    <name type="synonym">Barilius grahami</name>
    <dbReference type="NCBI Taxonomy" id="495550"/>
    <lineage>
        <taxon>Eukaryota</taxon>
        <taxon>Metazoa</taxon>
        <taxon>Chordata</taxon>
        <taxon>Craniata</taxon>
        <taxon>Vertebrata</taxon>
        <taxon>Euteleostomi</taxon>
        <taxon>Actinopterygii</taxon>
        <taxon>Neopterygii</taxon>
        <taxon>Teleostei</taxon>
        <taxon>Ostariophysi</taxon>
        <taxon>Cypriniformes</taxon>
        <taxon>Xenocyprididae</taxon>
        <taxon>Xenocypridinae</taxon>
        <taxon>Xenocypridinae incertae sedis</taxon>
        <taxon>Anabarilius</taxon>
    </lineage>
</organism>
<feature type="compositionally biased region" description="Basic and acidic residues" evidence="2">
    <location>
        <begin position="1844"/>
        <end position="1853"/>
    </location>
</feature>
<feature type="region of interest" description="Disordered" evidence="2">
    <location>
        <begin position="1643"/>
        <end position="1718"/>
    </location>
</feature>
<dbReference type="Gene3D" id="1.10.418.10">
    <property type="entry name" value="Calponin-like domain"/>
    <property type="match status" value="1"/>
</dbReference>
<dbReference type="GO" id="GO:0008017">
    <property type="term" value="F:microtubule binding"/>
    <property type="evidence" value="ECO:0007669"/>
    <property type="project" value="TreeGrafter"/>
</dbReference>
<evidence type="ECO:0000313" key="3">
    <source>
        <dbReference type="EMBL" id="ROJ42689.1"/>
    </source>
</evidence>
<feature type="compositionally biased region" description="Polar residues" evidence="2">
    <location>
        <begin position="1657"/>
        <end position="1671"/>
    </location>
</feature>
<feature type="compositionally biased region" description="Polar residues" evidence="2">
    <location>
        <begin position="1486"/>
        <end position="1499"/>
    </location>
</feature>
<dbReference type="OrthoDB" id="10254988at2759"/>
<name>A0A3N0XUE5_ANAGA</name>
<feature type="compositionally biased region" description="Low complexity" evidence="2">
    <location>
        <begin position="1683"/>
        <end position="1692"/>
    </location>
</feature>
<feature type="region of interest" description="Disordered" evidence="2">
    <location>
        <begin position="1050"/>
        <end position="1075"/>
    </location>
</feature>
<dbReference type="PANTHER" id="PTHR18947">
    <property type="entry name" value="HOOK PROTEINS"/>
    <property type="match status" value="1"/>
</dbReference>
<comment type="caution">
    <text evidence="3">The sequence shown here is derived from an EMBL/GenBank/DDBJ whole genome shotgun (WGS) entry which is preliminary data.</text>
</comment>
<feature type="region of interest" description="Disordered" evidence="2">
    <location>
        <begin position="1945"/>
        <end position="1968"/>
    </location>
</feature>
<keyword evidence="4" id="KW-1185">Reference proteome</keyword>
<feature type="coiled-coil region" evidence="1">
    <location>
        <begin position="1127"/>
        <end position="1182"/>
    </location>
</feature>
<feature type="compositionally biased region" description="Low complexity" evidence="2">
    <location>
        <begin position="1765"/>
        <end position="1781"/>
    </location>
</feature>
<evidence type="ECO:0000256" key="2">
    <source>
        <dbReference type="SAM" id="MobiDB-lite"/>
    </source>
</evidence>
<dbReference type="EMBL" id="RJVU01060905">
    <property type="protein sequence ID" value="ROJ42689.1"/>
    <property type="molecule type" value="Genomic_DNA"/>
</dbReference>
<evidence type="ECO:0000313" key="4">
    <source>
        <dbReference type="Proteomes" id="UP000281406"/>
    </source>
</evidence>
<proteinExistence type="predicted"/>
<evidence type="ECO:0000256" key="1">
    <source>
        <dbReference type="SAM" id="Coils"/>
    </source>
</evidence>
<accession>A0A3N0XUE5</accession>
<dbReference type="InterPro" id="IPR036872">
    <property type="entry name" value="CH_dom_sf"/>
</dbReference>
<feature type="compositionally biased region" description="Basic and acidic residues" evidence="2">
    <location>
        <begin position="1062"/>
        <end position="1075"/>
    </location>
</feature>
<dbReference type="PANTHER" id="PTHR18947:SF30">
    <property type="entry name" value="GIRDIN"/>
    <property type="match status" value="1"/>
</dbReference>
<feature type="region of interest" description="Disordered" evidence="2">
    <location>
        <begin position="1479"/>
        <end position="1525"/>
    </location>
</feature>
<dbReference type="GO" id="GO:0030705">
    <property type="term" value="P:cytoskeleton-dependent intracellular transport"/>
    <property type="evidence" value="ECO:0007669"/>
    <property type="project" value="TreeGrafter"/>
</dbReference>
<feature type="region of interest" description="Disordered" evidence="2">
    <location>
        <begin position="1737"/>
        <end position="1832"/>
    </location>
</feature>
<feature type="compositionally biased region" description="Polar residues" evidence="2">
    <location>
        <begin position="1693"/>
        <end position="1706"/>
    </location>
</feature>
<dbReference type="Proteomes" id="UP000281406">
    <property type="component" value="Unassembled WGS sequence"/>
</dbReference>
<feature type="coiled-coil region" evidence="1">
    <location>
        <begin position="507"/>
        <end position="971"/>
    </location>
</feature>
<dbReference type="GO" id="GO:0005737">
    <property type="term" value="C:cytoplasm"/>
    <property type="evidence" value="ECO:0007669"/>
    <property type="project" value="TreeGrafter"/>
</dbReference>
<sequence>MSTERARSKLAPAGSHPTDTMEEVFTPLLEDFLQSALVCWITSDGSPLPDFMTLLDGVYLNDIMIQINPQTSVQRPHRKVNNDPTLRIQNLSILVQQIKSYYQETLQQLVVMSLPDVLVLGRTPLSAVSQEVLHRKCCSVQTLIVHVSLRFLSGTHITDTMRLGRKSEVHFMLNSLQIFMFWKEEYIDRIQTLDYDMQAAIAAHIQEVTHNQENVFDLQCVEESESVPHDKDTLVRDLTFNLKRLVDERDQHAETIVSLTLERDCGHVSPAVHAAPSPSESPSMRRTESVQHLSVELADAKAKIRRLRQELEEKTEQLLDCRQELDNMEAEVKRLQQENLQLMCDARSLRAYRDELDALREKAVRVDKLESEMMRYKEKLHDIEFYRTRVEELKEDNQVLLETKSMLEDQLESFRARSDKHHELEKENLQLKNKIHDMEMERDMDRKRMEELLEENLSLEMAQKQSMDESVHLGWELEQLSKTTPELTEVPQKSLGHEVNDLTSSQLLKLEKENQMLLKTVEELKASSESGARLRLEKDKQKLSQQLEQLQTELTADRESLRSAESLSADLLKEKAQLEKTLETLQENSDRQVKGLEQENEHLNQTIASLRQRSQVSAEARVKDIEKENRVLHESIKETSSKLNKMEFERKQLRKNLEHYKDKGERAEELEMEVHRLEREKESLQKRLAALAITCEKVEVLEKENAELEAESRRHKKAADGLRNVSYQLEVLEKESAQLDEENLELRRMVESLRSVGAKAAQLELENRELENERTQLRKSLELLKASSKKNERLEVSNQSLDAENQRLQKALENGSRKIQKLEGELQDMEVENQNLQQSLEELKISSKGLEQLAQENATLEQENTQLERDKKQLEKENKRLRQQAEIKDSKLDEDNLRISHLEKENRVLGKEVATLKDTCGRVKDLEKDNKELVKQATIDKKTLVTLREELVNEKLKTQQINNDLEKLTHELEKIGLNKEGLLGDEESSDDRFKLLECKLESTLKSSLEIKVEKIAALEARLQESSNLNQQLRQELKTVKKNYEALRQRQEEECAAQSSPARGREDTQSISKWEKESQEATRELLKVKDRLIEVERNVRTSMTTAAHRYQNAFTLPKQLMMLVFVQNATLQAEKQALRTQLKQLESQSSNLQAQILALQRQTASLQENNTTLQTQNAKLQVENSTLNSQSAAIMSQNAQLQTQQSSTESERDVAMREKEELRAVYDLLLHDHEKLSALHERQASEYEDLIGKHGELKSGHKSLEVQHRSLENRYNQLLKQKTELEKLEKELKADREKMISDNKSHQDTAAQYHKLSAEHHTLNSTYQQLLKDNELLQTDHKTLKSQLNTARLEQTRLEAEFSKLKEQYQQLDITSTKLTNQCELLSQLKGNLEEENRHLLDQIQTLMLQNRTLLEQTMESKDLFHVEQRQYIDKLNELRRQKEKLEEKIMDQYKFYDPSPPRRRGNWITLKMKKLIKPKSRERMRSLTQTPSRSESSEGFLTLPHPDSQDSSSIGSGSNSLEDSLTHRSGTVMDVNHVCISLTAMVHCCHANIRLFSPPARCVSLPRPVTALKKLPFMRNRSKEKDRVKAVYRRSMSMNDLLQSMAVSGGQWSSSTDHLEAPDGKEFGSMDYSSAAAEYASLSRGRSARHHTDAGNAMSSDDITQLSSEESSVLRAQGVMNGSASAAHSESSGDVSVSLDSPQHSSLDGKHRAKSAGSEMVSLQQFLIESTDPAEDALAAQSGRASGAAPQTSKERVRGRGILRSASGKASPSESSAARASQPGRPSLRKAESTRTKGSAPPRAGLSSQSKAVSVSERLDSSSGLPRASSVISTAEGTVRRTSIHDLLSKDSRQPVLVDPSPSRTKSASSEYGPVSQAPDALPKSASMPCSVEEPELSSLQAFLGPSFTVDSIFLDSIFCEPAVTGGARNQAILSLNTSLVSNISGPPHKAPRSEHENPAEADPDACVPSEDGQSLWYEYGCV</sequence>
<keyword evidence="1" id="KW-0175">Coiled coil</keyword>
<dbReference type="GO" id="GO:0005813">
    <property type="term" value="C:centrosome"/>
    <property type="evidence" value="ECO:0007669"/>
    <property type="project" value="TreeGrafter"/>
</dbReference>
<dbReference type="GO" id="GO:0051959">
    <property type="term" value="F:dynein light intermediate chain binding"/>
    <property type="evidence" value="ECO:0007669"/>
    <property type="project" value="TreeGrafter"/>
</dbReference>
<dbReference type="GO" id="GO:0031122">
    <property type="term" value="P:cytoplasmic microtubule organization"/>
    <property type="evidence" value="ECO:0007669"/>
    <property type="project" value="TreeGrafter"/>
</dbReference>
<reference evidence="3 4" key="1">
    <citation type="submission" date="2018-10" db="EMBL/GenBank/DDBJ databases">
        <title>Genome assembly for a Yunnan-Guizhou Plateau 3E fish, Anabarilius grahami (Regan), and its evolutionary and genetic applications.</title>
        <authorList>
            <person name="Jiang W."/>
        </authorList>
    </citation>
    <scope>NUCLEOTIDE SEQUENCE [LARGE SCALE GENOMIC DNA]</scope>
    <source>
        <strain evidence="3">AG-KIZ</strain>
        <tissue evidence="3">Muscle</tissue>
    </source>
</reference>
<feature type="coiled-coil region" evidence="1">
    <location>
        <begin position="1260"/>
        <end position="1455"/>
    </location>
</feature>
<feature type="compositionally biased region" description="Low complexity" evidence="2">
    <location>
        <begin position="1509"/>
        <end position="1523"/>
    </location>
</feature>